<reference evidence="2" key="1">
    <citation type="journal article" date="2019" name="Int. J. Syst. Evol. Microbiol.">
        <title>The Global Catalogue of Microorganisms (GCM) 10K type strain sequencing project: providing services to taxonomists for standard genome sequencing and annotation.</title>
        <authorList>
            <consortium name="The Broad Institute Genomics Platform"/>
            <consortium name="The Broad Institute Genome Sequencing Center for Infectious Disease"/>
            <person name="Wu L."/>
            <person name="Ma J."/>
        </authorList>
    </citation>
    <scope>NUCLEOTIDE SEQUENCE [LARGE SCALE GENOMIC DNA]</scope>
    <source>
        <strain evidence="2">JCM 3296</strain>
    </source>
</reference>
<gene>
    <name evidence="1" type="ORF">GCM10010178_84800</name>
</gene>
<comment type="caution">
    <text evidence="1">The sequence shown here is derived from an EMBL/GenBank/DDBJ whole genome shotgun (WGS) entry which is preliminary data.</text>
</comment>
<dbReference type="EMBL" id="BMRE01000075">
    <property type="protein sequence ID" value="GGU81131.1"/>
    <property type="molecule type" value="Genomic_DNA"/>
</dbReference>
<keyword evidence="2" id="KW-1185">Reference proteome</keyword>
<dbReference type="Proteomes" id="UP000649573">
    <property type="component" value="Unassembled WGS sequence"/>
</dbReference>
<evidence type="ECO:0000313" key="2">
    <source>
        <dbReference type="Proteomes" id="UP000649573"/>
    </source>
</evidence>
<proteinExistence type="predicted"/>
<sequence length="69" mass="7397">MWRAESLPLVSDSETGESLGLLVAVLFLPPFQRGPDLTSPRVLVNVDLQRDSTVTSGVDGDFSLLPTIA</sequence>
<organism evidence="1 2">
    <name type="scientific">Lentzea flava</name>
    <dbReference type="NCBI Taxonomy" id="103732"/>
    <lineage>
        <taxon>Bacteria</taxon>
        <taxon>Bacillati</taxon>
        <taxon>Actinomycetota</taxon>
        <taxon>Actinomycetes</taxon>
        <taxon>Pseudonocardiales</taxon>
        <taxon>Pseudonocardiaceae</taxon>
        <taxon>Lentzea</taxon>
    </lineage>
</organism>
<name>A0ABQ2VDG1_9PSEU</name>
<accession>A0ABQ2VDG1</accession>
<protein>
    <submittedName>
        <fullName evidence="1">Uncharacterized protein</fullName>
    </submittedName>
</protein>
<evidence type="ECO:0000313" key="1">
    <source>
        <dbReference type="EMBL" id="GGU81131.1"/>
    </source>
</evidence>